<feature type="transmembrane region" description="Helical" evidence="8">
    <location>
        <begin position="369"/>
        <end position="388"/>
    </location>
</feature>
<dbReference type="InterPro" id="IPR024041">
    <property type="entry name" value="NH4_transpt_AmtB-like_dom"/>
</dbReference>
<evidence type="ECO:0000313" key="12">
    <source>
        <dbReference type="Proteomes" id="UP000053237"/>
    </source>
</evidence>
<organism evidence="11 12">
    <name type="scientific">Albugo candida</name>
    <dbReference type="NCBI Taxonomy" id="65357"/>
    <lineage>
        <taxon>Eukaryota</taxon>
        <taxon>Sar</taxon>
        <taxon>Stramenopiles</taxon>
        <taxon>Oomycota</taxon>
        <taxon>Peronosporomycetes</taxon>
        <taxon>Albuginales</taxon>
        <taxon>Albuginaceae</taxon>
        <taxon>Albugo</taxon>
    </lineage>
</organism>
<feature type="chain" id="PRO_5001529101" description="Ammonium transporter" evidence="9">
    <location>
        <begin position="20"/>
        <end position="504"/>
    </location>
</feature>
<keyword evidence="12" id="KW-1185">Reference proteome</keyword>
<dbReference type="InterPro" id="IPR001905">
    <property type="entry name" value="Ammonium_transpt"/>
</dbReference>
<dbReference type="EMBL" id="CAIX01000223">
    <property type="protein sequence ID" value="CCI10344.1"/>
    <property type="molecule type" value="Genomic_DNA"/>
</dbReference>
<comment type="caution">
    <text evidence="11">The sequence shown here is derived from an EMBL/GenBank/DDBJ whole genome shotgun (WGS) entry which is preliminary data.</text>
</comment>
<feature type="transmembrane region" description="Helical" evidence="8">
    <location>
        <begin position="283"/>
        <end position="308"/>
    </location>
</feature>
<comment type="similarity">
    <text evidence="2 8">Belongs to the ammonia transporter channel (TC 1.A.11.2) family.</text>
</comment>
<dbReference type="SUPFAM" id="SSF111352">
    <property type="entry name" value="Ammonium transporter"/>
    <property type="match status" value="1"/>
</dbReference>
<dbReference type="NCBIfam" id="TIGR00836">
    <property type="entry name" value="amt"/>
    <property type="match status" value="1"/>
</dbReference>
<comment type="subcellular location">
    <subcellularLocation>
        <location evidence="8">Cell membrane</location>
        <topology evidence="8">Multi-pass membrane protein</topology>
    </subcellularLocation>
    <subcellularLocation>
        <location evidence="1">Membrane</location>
        <topology evidence="1">Multi-pass membrane protein</topology>
    </subcellularLocation>
</comment>
<dbReference type="PANTHER" id="PTHR43029:SF10">
    <property type="entry name" value="AMMONIUM TRANSPORTER MEP2"/>
    <property type="match status" value="1"/>
</dbReference>
<proteinExistence type="inferred from homology"/>
<feature type="domain" description="Ammonium transporter AmtB-like" evidence="10">
    <location>
        <begin position="59"/>
        <end position="460"/>
    </location>
</feature>
<accession>A0A024FUL5</accession>
<dbReference type="InterPro" id="IPR018047">
    <property type="entry name" value="Ammonium_transpt_CS"/>
</dbReference>
<keyword evidence="9" id="KW-0732">Signal</keyword>
<dbReference type="GO" id="GO:0008519">
    <property type="term" value="F:ammonium channel activity"/>
    <property type="evidence" value="ECO:0007669"/>
    <property type="project" value="InterPro"/>
</dbReference>
<evidence type="ECO:0000256" key="8">
    <source>
        <dbReference type="RuleBase" id="RU362002"/>
    </source>
</evidence>
<keyword evidence="4 8" id="KW-0812">Transmembrane</keyword>
<feature type="signal peptide" evidence="9">
    <location>
        <begin position="1"/>
        <end position="19"/>
    </location>
</feature>
<evidence type="ECO:0000256" key="1">
    <source>
        <dbReference type="ARBA" id="ARBA00004141"/>
    </source>
</evidence>
<dbReference type="PANTHER" id="PTHR43029">
    <property type="entry name" value="AMMONIUM TRANSPORTER MEP2"/>
    <property type="match status" value="1"/>
</dbReference>
<feature type="transmembrane region" description="Helical" evidence="8">
    <location>
        <begin position="59"/>
        <end position="80"/>
    </location>
</feature>
<evidence type="ECO:0000256" key="3">
    <source>
        <dbReference type="ARBA" id="ARBA00022448"/>
    </source>
</evidence>
<evidence type="ECO:0000313" key="11">
    <source>
        <dbReference type="EMBL" id="CCI10344.1"/>
    </source>
</evidence>
<evidence type="ECO:0000256" key="5">
    <source>
        <dbReference type="ARBA" id="ARBA00022989"/>
    </source>
</evidence>
<keyword evidence="3 8" id="KW-0813">Transport</keyword>
<feature type="transmembrane region" description="Helical" evidence="8">
    <location>
        <begin position="92"/>
        <end position="121"/>
    </location>
</feature>
<dbReference type="Pfam" id="PF00909">
    <property type="entry name" value="Ammonium_transp"/>
    <property type="match status" value="1"/>
</dbReference>
<evidence type="ECO:0000256" key="9">
    <source>
        <dbReference type="SAM" id="SignalP"/>
    </source>
</evidence>
<keyword evidence="7 8" id="KW-0924">Ammonia transport</keyword>
<evidence type="ECO:0000256" key="2">
    <source>
        <dbReference type="ARBA" id="ARBA00005887"/>
    </source>
</evidence>
<feature type="transmembrane region" description="Helical" evidence="8">
    <location>
        <begin position="252"/>
        <end position="271"/>
    </location>
</feature>
<dbReference type="AlphaFoldDB" id="A0A024FUL5"/>
<dbReference type="InterPro" id="IPR029020">
    <property type="entry name" value="Ammonium/urea_transptr"/>
</dbReference>
<dbReference type="STRING" id="65357.A0A024FUL5"/>
<dbReference type="InParanoid" id="A0A024FUL5"/>
<dbReference type="Proteomes" id="UP000053237">
    <property type="component" value="Unassembled WGS sequence"/>
</dbReference>
<feature type="transmembrane region" description="Helical" evidence="8">
    <location>
        <begin position="173"/>
        <end position="194"/>
    </location>
</feature>
<feature type="transmembrane region" description="Helical" evidence="8">
    <location>
        <begin position="218"/>
        <end position="240"/>
    </location>
</feature>
<dbReference type="OrthoDB" id="534912at2759"/>
<protein>
    <recommendedName>
        <fullName evidence="8">Ammonium transporter</fullName>
    </recommendedName>
</protein>
<evidence type="ECO:0000259" key="10">
    <source>
        <dbReference type="Pfam" id="PF00909"/>
    </source>
</evidence>
<feature type="transmembrane region" description="Helical" evidence="8">
    <location>
        <begin position="338"/>
        <end position="357"/>
    </location>
</feature>
<gene>
    <name evidence="11" type="ORF">BN9_095200</name>
</gene>
<name>A0A024FUL5_9STRA</name>
<evidence type="ECO:0000256" key="6">
    <source>
        <dbReference type="ARBA" id="ARBA00023136"/>
    </source>
</evidence>
<dbReference type="FunFam" id="1.10.3430.10:FF:000011">
    <property type="entry name" value="Ammonium transporter"/>
    <property type="match status" value="1"/>
</dbReference>
<sequence length="504" mass="54191">MFRSLCIVLFSTLAHNVLSQNCTVAQYFDAETSRCVNFTNPAEKASTDFSSEVNRGNTAWLLMSSAMVMIMTPGVAFFYAGLAGESMASNTIMMSFCSIALVSIHFFFFGYSVSFASNGLFDWAFFRNVNGTPSGVYGQQIPSILFALFQTQFAMITPALLSGGIVGRMKFGTFIVFVILWTSLVYDPLAHWMWSYQLDESYNLVARGWEARWGSLDFAGGTVIHISSGFGALVAAIVVGKRYNHGEPVKPHNVPLVMIGCTLLWFGWFGFNAGSSGGADGVAAIAAVNTHLAASAGFLTWILLAYIIEHKVEPCGAASGAVAGLVAITPGCGYVMPWASLIFGIVGALVGFTFIRLKNRLRYDDTLDSFAIHGCAGFAGGILTGLFATSDVNPAIKGGLFYGNGSQFWYQLAAQCVSAGYSTVVTFLILMFLKYTLGLRVPEEKELSGMDVSYHGGTAYNDTPMTVAIANPPETEFTTLTTPASVPMFAGTNLDHHHNEISSA</sequence>
<evidence type="ECO:0000256" key="7">
    <source>
        <dbReference type="ARBA" id="ARBA00023177"/>
    </source>
</evidence>
<evidence type="ECO:0000256" key="4">
    <source>
        <dbReference type="ARBA" id="ARBA00022692"/>
    </source>
</evidence>
<dbReference type="GO" id="GO:0005886">
    <property type="term" value="C:plasma membrane"/>
    <property type="evidence" value="ECO:0007669"/>
    <property type="project" value="UniProtKB-SubCell"/>
</dbReference>
<feature type="transmembrane region" description="Helical" evidence="8">
    <location>
        <begin position="141"/>
        <end position="161"/>
    </location>
</feature>
<dbReference type="PROSITE" id="PS01219">
    <property type="entry name" value="AMMONIUM_TRANSP"/>
    <property type="match status" value="1"/>
</dbReference>
<keyword evidence="6 8" id="KW-0472">Membrane</keyword>
<keyword evidence="5 8" id="KW-1133">Transmembrane helix</keyword>
<feature type="transmembrane region" description="Helical" evidence="8">
    <location>
        <begin position="408"/>
        <end position="433"/>
    </location>
</feature>
<feature type="transmembrane region" description="Helical" evidence="8">
    <location>
        <begin position="315"/>
        <end position="332"/>
    </location>
</feature>
<reference evidence="11 12" key="1">
    <citation type="submission" date="2012-05" db="EMBL/GenBank/DDBJ databases">
        <title>Recombination and specialization in a pathogen metapopulation.</title>
        <authorList>
            <person name="Gardiner A."/>
            <person name="Kemen E."/>
            <person name="Schultz-Larsen T."/>
            <person name="MacLean D."/>
            <person name="Van Oosterhout C."/>
            <person name="Jones J.D.G."/>
        </authorList>
    </citation>
    <scope>NUCLEOTIDE SEQUENCE [LARGE SCALE GENOMIC DNA]</scope>
    <source>
        <strain evidence="11 12">Ac Nc2</strain>
    </source>
</reference>
<dbReference type="Gene3D" id="1.10.3430.10">
    <property type="entry name" value="Ammonium transporter AmtB like domains"/>
    <property type="match status" value="1"/>
</dbReference>